<evidence type="ECO:0000256" key="1">
    <source>
        <dbReference type="ARBA" id="ARBA00004123"/>
    </source>
</evidence>
<feature type="domain" description="SET" evidence="14">
    <location>
        <begin position="766"/>
        <end position="891"/>
    </location>
</feature>
<gene>
    <name evidence="16" type="ORF">ACAOBT_LOCUS9040</name>
</gene>
<keyword evidence="8" id="KW-0862">Zinc</keyword>
<feature type="domain" description="Pre-SET" evidence="15">
    <location>
        <begin position="704"/>
        <end position="763"/>
    </location>
</feature>
<accession>A0A9P0P6E7</accession>
<keyword evidence="11" id="KW-0175">Coiled coil</keyword>
<evidence type="ECO:0000256" key="12">
    <source>
        <dbReference type="SAM" id="MobiDB-lite"/>
    </source>
</evidence>
<dbReference type="SMART" id="SM00317">
    <property type="entry name" value="SET"/>
    <property type="match status" value="1"/>
</dbReference>
<evidence type="ECO:0000256" key="10">
    <source>
        <dbReference type="ARBA" id="ARBA00023328"/>
    </source>
</evidence>
<dbReference type="GO" id="GO:0032259">
    <property type="term" value="P:methylation"/>
    <property type="evidence" value="ECO:0007669"/>
    <property type="project" value="UniProtKB-KW"/>
</dbReference>
<evidence type="ECO:0000256" key="9">
    <source>
        <dbReference type="ARBA" id="ARBA00023242"/>
    </source>
</evidence>
<comment type="subcellular location">
    <subcellularLocation>
        <location evidence="2">Chromosome</location>
        <location evidence="2">Centromere</location>
    </subcellularLocation>
    <subcellularLocation>
        <location evidence="1">Nucleus</location>
    </subcellularLocation>
</comment>
<dbReference type="InterPro" id="IPR016197">
    <property type="entry name" value="Chromo-like_dom_sf"/>
</dbReference>
<dbReference type="PANTHER" id="PTHR46223:SF4">
    <property type="entry name" value="HISTONE-LYSINE N-METHYLTRANSFERASE-RELATED"/>
    <property type="match status" value="1"/>
</dbReference>
<name>A0A9P0P6E7_ACAOB</name>
<feature type="compositionally biased region" description="Polar residues" evidence="12">
    <location>
        <begin position="268"/>
        <end position="277"/>
    </location>
</feature>
<dbReference type="EMBL" id="CAKOFQ010006776">
    <property type="protein sequence ID" value="CAH1970663.1"/>
    <property type="molecule type" value="Genomic_DNA"/>
</dbReference>
<evidence type="ECO:0000256" key="8">
    <source>
        <dbReference type="ARBA" id="ARBA00022833"/>
    </source>
</evidence>
<keyword evidence="7" id="KW-0479">Metal-binding</keyword>
<dbReference type="PANTHER" id="PTHR46223">
    <property type="entry name" value="HISTONE-LYSINE N-METHYLTRANSFERASE SUV39H"/>
    <property type="match status" value="1"/>
</dbReference>
<keyword evidence="10" id="KW-0137">Centromere</keyword>
<dbReference type="PROSITE" id="PS50867">
    <property type="entry name" value="PRE_SET"/>
    <property type="match status" value="1"/>
</dbReference>
<dbReference type="Gene3D" id="2.40.50.40">
    <property type="match status" value="1"/>
</dbReference>
<dbReference type="Pfam" id="PF00856">
    <property type="entry name" value="SET"/>
    <property type="match status" value="1"/>
</dbReference>
<feature type="region of interest" description="Disordered" evidence="12">
    <location>
        <begin position="187"/>
        <end position="238"/>
    </location>
</feature>
<feature type="compositionally biased region" description="Basic and acidic residues" evidence="12">
    <location>
        <begin position="208"/>
        <end position="217"/>
    </location>
</feature>
<dbReference type="GO" id="GO:0008270">
    <property type="term" value="F:zinc ion binding"/>
    <property type="evidence" value="ECO:0007669"/>
    <property type="project" value="InterPro"/>
</dbReference>
<evidence type="ECO:0000256" key="3">
    <source>
        <dbReference type="ARBA" id="ARBA00022454"/>
    </source>
</evidence>
<dbReference type="SUPFAM" id="SSF54160">
    <property type="entry name" value="Chromo domain-like"/>
    <property type="match status" value="1"/>
</dbReference>
<dbReference type="GO" id="GO:0000775">
    <property type="term" value="C:chromosome, centromeric region"/>
    <property type="evidence" value="ECO:0007669"/>
    <property type="project" value="UniProtKB-SubCell"/>
</dbReference>
<keyword evidence="6" id="KW-0949">S-adenosyl-L-methionine</keyword>
<dbReference type="InterPro" id="IPR050973">
    <property type="entry name" value="H3K9_Histone-Lys_N-MTase"/>
</dbReference>
<dbReference type="SMART" id="SM00468">
    <property type="entry name" value="PreSET"/>
    <property type="match status" value="1"/>
</dbReference>
<dbReference type="CDD" id="cd10542">
    <property type="entry name" value="SET_SUV39H"/>
    <property type="match status" value="1"/>
</dbReference>
<organism evidence="16 17">
    <name type="scientific">Acanthoscelides obtectus</name>
    <name type="common">Bean weevil</name>
    <name type="synonym">Bruchus obtectus</name>
    <dbReference type="NCBI Taxonomy" id="200917"/>
    <lineage>
        <taxon>Eukaryota</taxon>
        <taxon>Metazoa</taxon>
        <taxon>Ecdysozoa</taxon>
        <taxon>Arthropoda</taxon>
        <taxon>Hexapoda</taxon>
        <taxon>Insecta</taxon>
        <taxon>Pterygota</taxon>
        <taxon>Neoptera</taxon>
        <taxon>Endopterygota</taxon>
        <taxon>Coleoptera</taxon>
        <taxon>Polyphaga</taxon>
        <taxon>Cucujiformia</taxon>
        <taxon>Chrysomeloidea</taxon>
        <taxon>Chrysomelidae</taxon>
        <taxon>Bruchinae</taxon>
        <taxon>Bruchini</taxon>
        <taxon>Acanthoscelides</taxon>
    </lineage>
</organism>
<keyword evidence="4" id="KW-0489">Methyltransferase</keyword>
<keyword evidence="3" id="KW-0158">Chromosome</keyword>
<evidence type="ECO:0000256" key="11">
    <source>
        <dbReference type="SAM" id="Coils"/>
    </source>
</evidence>
<evidence type="ECO:0000256" key="5">
    <source>
        <dbReference type="ARBA" id="ARBA00022679"/>
    </source>
</evidence>
<evidence type="ECO:0000256" key="2">
    <source>
        <dbReference type="ARBA" id="ARBA00004584"/>
    </source>
</evidence>
<dbReference type="InterPro" id="IPR023780">
    <property type="entry name" value="Chromo_domain"/>
</dbReference>
<dbReference type="Gene3D" id="2.170.270.10">
    <property type="entry name" value="SET domain"/>
    <property type="match status" value="1"/>
</dbReference>
<keyword evidence="17" id="KW-1185">Reference proteome</keyword>
<dbReference type="PROSITE" id="PS00598">
    <property type="entry name" value="CHROMO_1"/>
    <property type="match status" value="1"/>
</dbReference>
<dbReference type="InterPro" id="IPR023779">
    <property type="entry name" value="Chromodomain_CS"/>
</dbReference>
<reference evidence="16" key="1">
    <citation type="submission" date="2022-03" db="EMBL/GenBank/DDBJ databases">
        <authorList>
            <person name="Sayadi A."/>
        </authorList>
    </citation>
    <scope>NUCLEOTIDE SEQUENCE</scope>
</reference>
<feature type="region of interest" description="Disordered" evidence="12">
    <location>
        <begin position="329"/>
        <end position="370"/>
    </location>
</feature>
<evidence type="ECO:0000313" key="17">
    <source>
        <dbReference type="Proteomes" id="UP001152888"/>
    </source>
</evidence>
<evidence type="ECO:0000256" key="7">
    <source>
        <dbReference type="ARBA" id="ARBA00022723"/>
    </source>
</evidence>
<dbReference type="GO" id="GO:0046974">
    <property type="term" value="F:histone H3K9 methyltransferase activity"/>
    <property type="evidence" value="ECO:0007669"/>
    <property type="project" value="TreeGrafter"/>
</dbReference>
<dbReference type="OrthoDB" id="1045173at2759"/>
<feature type="region of interest" description="Disordered" evidence="12">
    <location>
        <begin position="266"/>
        <end position="302"/>
    </location>
</feature>
<dbReference type="GO" id="GO:0005634">
    <property type="term" value="C:nucleus"/>
    <property type="evidence" value="ECO:0007669"/>
    <property type="project" value="UniProtKB-SubCell"/>
</dbReference>
<feature type="compositionally biased region" description="Polar residues" evidence="12">
    <location>
        <begin position="222"/>
        <end position="238"/>
    </location>
</feature>
<dbReference type="PROSITE" id="PS50013">
    <property type="entry name" value="CHROMO_2"/>
    <property type="match status" value="1"/>
</dbReference>
<dbReference type="PROSITE" id="PS50280">
    <property type="entry name" value="SET"/>
    <property type="match status" value="1"/>
</dbReference>
<dbReference type="CDD" id="cd00024">
    <property type="entry name" value="CD_CSD"/>
    <property type="match status" value="1"/>
</dbReference>
<dbReference type="Pfam" id="PF05033">
    <property type="entry name" value="Pre-SET"/>
    <property type="match status" value="1"/>
</dbReference>
<dbReference type="InterPro" id="IPR046341">
    <property type="entry name" value="SET_dom_sf"/>
</dbReference>
<proteinExistence type="predicted"/>
<dbReference type="InterPro" id="IPR007728">
    <property type="entry name" value="Pre-SET_dom"/>
</dbReference>
<evidence type="ECO:0000313" key="16">
    <source>
        <dbReference type="EMBL" id="CAH1970663.1"/>
    </source>
</evidence>
<evidence type="ECO:0000259" key="14">
    <source>
        <dbReference type="PROSITE" id="PS50280"/>
    </source>
</evidence>
<evidence type="ECO:0000259" key="15">
    <source>
        <dbReference type="PROSITE" id="PS50867"/>
    </source>
</evidence>
<feature type="compositionally biased region" description="Polar residues" evidence="12">
    <location>
        <begin position="187"/>
        <end position="204"/>
    </location>
</feature>
<comment type="caution">
    <text evidence="16">The sequence shown here is derived from an EMBL/GenBank/DDBJ whole genome shotgun (WGS) entry which is preliminary data.</text>
</comment>
<feature type="coiled-coil region" evidence="11">
    <location>
        <begin position="645"/>
        <end position="672"/>
    </location>
</feature>
<feature type="domain" description="Chromo" evidence="13">
    <location>
        <begin position="514"/>
        <end position="575"/>
    </location>
</feature>
<dbReference type="Pfam" id="PF00385">
    <property type="entry name" value="Chromo"/>
    <property type="match status" value="1"/>
</dbReference>
<dbReference type="InterPro" id="IPR000953">
    <property type="entry name" value="Chromo/chromo_shadow_dom"/>
</dbReference>
<keyword evidence="5" id="KW-0808">Transferase</keyword>
<dbReference type="Proteomes" id="UP001152888">
    <property type="component" value="Unassembled WGS sequence"/>
</dbReference>
<dbReference type="AlphaFoldDB" id="A0A9P0P6E7"/>
<keyword evidence="9" id="KW-0539">Nucleus</keyword>
<dbReference type="SUPFAM" id="SSF82199">
    <property type="entry name" value="SET domain"/>
    <property type="match status" value="1"/>
</dbReference>
<evidence type="ECO:0000256" key="6">
    <source>
        <dbReference type="ARBA" id="ARBA00022691"/>
    </source>
</evidence>
<dbReference type="SMART" id="SM00298">
    <property type="entry name" value="CHROMO"/>
    <property type="match status" value="1"/>
</dbReference>
<sequence>MPVSEYNGSKSSASTIKLINLRRKSLPADEVIDGRHDDEKFNDFLVNGHSTPKLSDKSIDATSTDRRESLQPTLRKSRLNGKDVHIRRRRLSHQPFTDLANHRSKDLTPKKQSKNGLVKIVYDFIRNHKRSISSDPSVGRIDSVEFSENITPKKVKDNKTNNGANIESSQNDVDVAFLSLKSKLQESEVSTSGNTNGVHKNINLNSKSSKESNEPIARKTRSNGTLNGSLPSFTLPQNTSQEIIQEETNEKTVTKTKSNGVIDGVVSNLKSRSNSPETPEKSTVLKPRKTKNNGMANGTLNGLSSSLSALEIQRQTSVSEEPEKIALRRSRRSSVIEKNSTILKRQPRKRLHEDNNEPTPKRARKNGTVNGIVTKDQSCNSTLVSSSIEVTADSKLKTNNGQVNSDLANIITSESNLQEPHVDNLNEVYISAENTSQAELSETVEESLKKIVVRNVVVNLERLTIDNGVIISPESVKGIRIYREQALKEKYDQLSNFKQFRKPKSGKDTYSREYVVEKILNVEYDIDTKTLMFFVKWEGYSTKHCTWEPIGHLQHCTKLVAEFLSERLAPEVLDSLCEKMDMPNRLSDQSLLDELKVSDLTNLPDKVHLQEKLMCLKAVPLKAWHVRKIKEGKKAMMMYQLLLRRENQLTKLKEWEDSINQMTKEEAQITIENTVDLDCPPEGFTYIHESIATNGIVIPSEPETWCACKECAPRKDCCGKQPHNGYTYRMGNKINVNPGNAVYECNKKCKCSEDCRNRVVQQGRKVPLCIFRTSNGCGWGVKAMRKIYCGEFVCEYVGEIITHEEAEVRGRAYDQEGRTYLFDLDYNSKDNPYTVDAAKFGNISHFINHSCDPNLGVYAVWIDCSDPNLPRLALFALREIQKDEEITFDYMMNIDPEVPTTPEKPRFLKTPDKNQVIQNGRNICKCEADACRRYLF</sequence>
<dbReference type="InterPro" id="IPR001214">
    <property type="entry name" value="SET_dom"/>
</dbReference>
<protein>
    <submittedName>
        <fullName evidence="16">Uncharacterized protein</fullName>
    </submittedName>
</protein>
<evidence type="ECO:0000259" key="13">
    <source>
        <dbReference type="PROSITE" id="PS50013"/>
    </source>
</evidence>
<evidence type="ECO:0000256" key="4">
    <source>
        <dbReference type="ARBA" id="ARBA00022603"/>
    </source>
</evidence>